<keyword evidence="3 5" id="KW-0032">Aminotransferase</keyword>
<dbReference type="Gene3D" id="3.40.640.10">
    <property type="entry name" value="Type I PLP-dependent aspartate aminotransferase-like (Major domain)"/>
    <property type="match status" value="1"/>
</dbReference>
<feature type="domain" description="Aminotransferase class I/classII large" evidence="4">
    <location>
        <begin position="1"/>
        <end position="145"/>
    </location>
</feature>
<dbReference type="SUPFAM" id="SSF53383">
    <property type="entry name" value="PLP-dependent transferases"/>
    <property type="match status" value="1"/>
</dbReference>
<dbReference type="InterPro" id="IPR004838">
    <property type="entry name" value="NHTrfase_class1_PyrdxlP-BS"/>
</dbReference>
<evidence type="ECO:0000256" key="1">
    <source>
        <dbReference type="ARBA" id="ARBA00001933"/>
    </source>
</evidence>
<dbReference type="EC" id="2.6.1.-" evidence="3"/>
<comment type="cofactor">
    <cofactor evidence="1 3">
        <name>pyridoxal 5'-phosphate</name>
        <dbReference type="ChEBI" id="CHEBI:597326"/>
    </cofactor>
</comment>
<dbReference type="Gene3D" id="3.90.1150.10">
    <property type="entry name" value="Aspartate Aminotransferase, domain 1"/>
    <property type="match status" value="1"/>
</dbReference>
<reference evidence="5 6" key="1">
    <citation type="submission" date="2015-03" db="EMBL/GenBank/DDBJ databases">
        <authorList>
            <consortium name="Pathogen Informatics"/>
        </authorList>
    </citation>
    <scope>NUCLEOTIDE SEQUENCE [LARGE SCALE GENOMIC DNA]</scope>
    <source>
        <strain evidence="5 6">Bir 187</strain>
    </source>
</reference>
<keyword evidence="3 5" id="KW-0808">Transferase</keyword>
<dbReference type="InterPro" id="IPR015421">
    <property type="entry name" value="PyrdxlP-dep_Trfase_major"/>
</dbReference>
<dbReference type="AlphaFoldDB" id="A0A655AIR3"/>
<organism evidence="5 6">
    <name type="scientific">Mycobacterium tuberculosis</name>
    <dbReference type="NCBI Taxonomy" id="1773"/>
    <lineage>
        <taxon>Bacteria</taxon>
        <taxon>Bacillati</taxon>
        <taxon>Actinomycetota</taxon>
        <taxon>Actinomycetes</taxon>
        <taxon>Mycobacteriales</taxon>
        <taxon>Mycobacteriaceae</taxon>
        <taxon>Mycobacterium</taxon>
        <taxon>Mycobacterium tuberculosis complex</taxon>
    </lineage>
</organism>
<dbReference type="InterPro" id="IPR015424">
    <property type="entry name" value="PyrdxlP-dep_Trfase"/>
</dbReference>
<keyword evidence="2" id="KW-0663">Pyridoxal phosphate</keyword>
<dbReference type="InterPro" id="IPR015422">
    <property type="entry name" value="PyrdxlP-dep_Trfase_small"/>
</dbReference>
<dbReference type="GO" id="GO:0016829">
    <property type="term" value="F:lyase activity"/>
    <property type="evidence" value="ECO:0007669"/>
    <property type="project" value="UniProtKB-KW"/>
</dbReference>
<dbReference type="EMBL" id="CNFU01001418">
    <property type="protein sequence ID" value="CKT40989.1"/>
    <property type="molecule type" value="Genomic_DNA"/>
</dbReference>
<evidence type="ECO:0000313" key="6">
    <source>
        <dbReference type="Proteomes" id="UP000049023"/>
    </source>
</evidence>
<comment type="similarity">
    <text evidence="3">Belongs to the class-I pyridoxal-phosphate-dependent aminotransferase family.</text>
</comment>
<dbReference type="Pfam" id="PF00155">
    <property type="entry name" value="Aminotran_1_2"/>
    <property type="match status" value="1"/>
</dbReference>
<name>A0A655AIR3_MYCTX</name>
<dbReference type="GO" id="GO:0008483">
    <property type="term" value="F:transaminase activity"/>
    <property type="evidence" value="ECO:0007669"/>
    <property type="project" value="UniProtKB-KW"/>
</dbReference>
<evidence type="ECO:0000313" key="5">
    <source>
        <dbReference type="EMBL" id="CKT40989.1"/>
    </source>
</evidence>
<dbReference type="GO" id="GO:0030170">
    <property type="term" value="F:pyridoxal phosphate binding"/>
    <property type="evidence" value="ECO:0007669"/>
    <property type="project" value="InterPro"/>
</dbReference>
<accession>A0A655AIR3</accession>
<protein>
    <recommendedName>
        <fullName evidence="3">Aminotransferase</fullName>
        <ecNumber evidence="3">2.6.1.-</ecNumber>
    </recommendedName>
</protein>
<dbReference type="PANTHER" id="PTHR42885:SF1">
    <property type="entry name" value="THREONINE-PHOSPHATE DECARBOXYLASE"/>
    <property type="match status" value="1"/>
</dbReference>
<dbReference type="Proteomes" id="UP000049023">
    <property type="component" value="Unassembled WGS sequence"/>
</dbReference>
<sequence>MVDEAFADWVPGEPQSLADDSLPDVLVLRSLTKTWSLAGLRVGYALGSPDVLARLTVQRAHWPLGTLQLTAIAACCAPRAVAAAAADAVRLTALRAEMVAGLRSVGAEVVDGAAPFVLFNIADADGLRNYLQSKGIAVRRGDTFVGLDARYLRAAVRPEWPVLVAAIAEWAKRGGRR</sequence>
<evidence type="ECO:0000259" key="4">
    <source>
        <dbReference type="Pfam" id="PF00155"/>
    </source>
</evidence>
<evidence type="ECO:0000256" key="3">
    <source>
        <dbReference type="RuleBase" id="RU000481"/>
    </source>
</evidence>
<keyword evidence="5" id="KW-0456">Lyase</keyword>
<evidence type="ECO:0000256" key="2">
    <source>
        <dbReference type="ARBA" id="ARBA00022898"/>
    </source>
</evidence>
<dbReference type="PANTHER" id="PTHR42885">
    <property type="entry name" value="HISTIDINOL-PHOSPHATE AMINOTRANSFERASE-RELATED"/>
    <property type="match status" value="1"/>
</dbReference>
<dbReference type="PROSITE" id="PS00105">
    <property type="entry name" value="AA_TRANSFER_CLASS_1"/>
    <property type="match status" value="1"/>
</dbReference>
<proteinExistence type="inferred from homology"/>
<gene>
    <name evidence="5" type="primary">cobC</name>
    <name evidence="5" type="ORF">ERS027661_04312</name>
</gene>
<dbReference type="InterPro" id="IPR004839">
    <property type="entry name" value="Aminotransferase_I/II_large"/>
</dbReference>